<dbReference type="RefSeq" id="WP_017635442.1">
    <property type="nucleotide sequence ID" value="NC_022349.1"/>
</dbReference>
<proteinExistence type="predicted"/>
<dbReference type="Proteomes" id="UP000016714">
    <property type="component" value="Chromosome 1"/>
</dbReference>
<keyword evidence="1" id="KW-0472">Membrane</keyword>
<reference evidence="2 3" key="1">
    <citation type="journal article" date="2015" name="Genome Announc.">
        <title>Complete genome sequence of Vibrio alginolyticus ATCC 17749.</title>
        <authorList>
            <person name="Liu X.F."/>
            <person name="Cao Y."/>
            <person name="Zhang H.L."/>
            <person name="Chen Y.J."/>
            <person name="Hu C.J."/>
        </authorList>
    </citation>
    <scope>NUCLEOTIDE SEQUENCE [LARGE SCALE GENOMIC DNA]</scope>
    <source>
        <strain evidence="3">ATCC 17749 / DSM 2171 / NBRC 15630 / NCIMB 1903 / NCTC 12160 / XII-53</strain>
    </source>
</reference>
<evidence type="ECO:0000256" key="1">
    <source>
        <dbReference type="SAM" id="Phobius"/>
    </source>
</evidence>
<gene>
    <name evidence="2" type="ORF">N646_1206</name>
</gene>
<protein>
    <recommendedName>
        <fullName evidence="4">Holin</fullName>
    </recommendedName>
</protein>
<accession>A0A2I3C7D7</accession>
<organism evidence="2 3">
    <name type="scientific">Vibrio alginolyticus (strain ATCC 17749 / DSM 2171 / NBRC 15630 / NCIMB 1903 / NCTC 12160 / XII-53)</name>
    <dbReference type="NCBI Taxonomy" id="1219076"/>
    <lineage>
        <taxon>Bacteria</taxon>
        <taxon>Pseudomonadati</taxon>
        <taxon>Pseudomonadota</taxon>
        <taxon>Gammaproteobacteria</taxon>
        <taxon>Vibrionales</taxon>
        <taxon>Vibrionaceae</taxon>
        <taxon>Vibrio</taxon>
    </lineage>
</organism>
<evidence type="ECO:0008006" key="4">
    <source>
        <dbReference type="Google" id="ProtNLM"/>
    </source>
</evidence>
<dbReference type="EMBL" id="CP006718">
    <property type="protein sequence ID" value="AGV17039.1"/>
    <property type="molecule type" value="Genomic_DNA"/>
</dbReference>
<keyword evidence="1" id="KW-1133">Transmembrane helix</keyword>
<feature type="transmembrane region" description="Helical" evidence="1">
    <location>
        <begin position="31"/>
        <end position="49"/>
    </location>
</feature>
<dbReference type="AlphaFoldDB" id="A0A2I3C7D7"/>
<evidence type="ECO:0000313" key="3">
    <source>
        <dbReference type="Proteomes" id="UP000016714"/>
    </source>
</evidence>
<sequence>MKDWFDKLTSGVAYLVSLAGMTFSKLTFEQWYFILSLVIGLAALGLNYWHKRAMQRIASEKGVALSETD</sequence>
<keyword evidence="1" id="KW-0812">Transmembrane</keyword>
<name>A0A2I3C7D7_VIBAX</name>
<dbReference type="HOGENOM" id="CLU_199892_0_0_6"/>
<dbReference type="KEGG" id="vag:N646_1206"/>
<evidence type="ECO:0000313" key="2">
    <source>
        <dbReference type="EMBL" id="AGV17039.1"/>
    </source>
</evidence>